<name>A0AAN8FRF1_TRICO</name>
<gene>
    <name evidence="1" type="ORF">GCK32_011236</name>
</gene>
<comment type="caution">
    <text evidence="1">The sequence shown here is derived from an EMBL/GenBank/DDBJ whole genome shotgun (WGS) entry which is preliminary data.</text>
</comment>
<sequence>YNISLATTASTGTFRALINIIGEEGDTSMRTYADNSPYVEGSKHNFDVDAVNLGTLQDVEVKIEGDESSSWSVDITVGITDNGMQYVTDPVNIPAPGQLVRLPLRQR</sequence>
<keyword evidence="2" id="KW-1185">Reference proteome</keyword>
<dbReference type="InterPro" id="IPR036392">
    <property type="entry name" value="PLAT/LH2_dom_sf"/>
</dbReference>
<reference evidence="1 2" key="1">
    <citation type="submission" date="2019-10" db="EMBL/GenBank/DDBJ databases">
        <title>Assembly and Annotation for the nematode Trichostrongylus colubriformis.</title>
        <authorList>
            <person name="Martin J."/>
        </authorList>
    </citation>
    <scope>NUCLEOTIDE SEQUENCE [LARGE SCALE GENOMIC DNA]</scope>
    <source>
        <strain evidence="1">G859</strain>
        <tissue evidence="1">Whole worm</tissue>
    </source>
</reference>
<dbReference type="Proteomes" id="UP001331761">
    <property type="component" value="Unassembled WGS sequence"/>
</dbReference>
<feature type="non-terminal residue" evidence="1">
    <location>
        <position position="1"/>
    </location>
</feature>
<organism evidence="1 2">
    <name type="scientific">Trichostrongylus colubriformis</name>
    <name type="common">Black scour worm</name>
    <dbReference type="NCBI Taxonomy" id="6319"/>
    <lineage>
        <taxon>Eukaryota</taxon>
        <taxon>Metazoa</taxon>
        <taxon>Ecdysozoa</taxon>
        <taxon>Nematoda</taxon>
        <taxon>Chromadorea</taxon>
        <taxon>Rhabditida</taxon>
        <taxon>Rhabditina</taxon>
        <taxon>Rhabditomorpha</taxon>
        <taxon>Strongyloidea</taxon>
        <taxon>Trichostrongylidae</taxon>
        <taxon>Trichostrongylus</taxon>
    </lineage>
</organism>
<evidence type="ECO:0000313" key="2">
    <source>
        <dbReference type="Proteomes" id="UP001331761"/>
    </source>
</evidence>
<dbReference type="EMBL" id="WIXE01002082">
    <property type="protein sequence ID" value="KAK5985131.1"/>
    <property type="molecule type" value="Genomic_DNA"/>
</dbReference>
<accession>A0AAN8FRF1</accession>
<proteinExistence type="predicted"/>
<protein>
    <recommendedName>
        <fullName evidence="3">PLAT domain-containing protein</fullName>
    </recommendedName>
</protein>
<dbReference type="AlphaFoldDB" id="A0AAN8FRF1"/>
<evidence type="ECO:0000313" key="1">
    <source>
        <dbReference type="EMBL" id="KAK5985131.1"/>
    </source>
</evidence>
<dbReference type="SUPFAM" id="SSF49723">
    <property type="entry name" value="Lipase/lipooxygenase domain (PLAT/LH2 domain)"/>
    <property type="match status" value="1"/>
</dbReference>
<dbReference type="Gene3D" id="2.60.60.20">
    <property type="entry name" value="PLAT/LH2 domain"/>
    <property type="match status" value="1"/>
</dbReference>
<evidence type="ECO:0008006" key="3">
    <source>
        <dbReference type="Google" id="ProtNLM"/>
    </source>
</evidence>